<dbReference type="EMBL" id="CP146609">
    <property type="protein sequence ID" value="WWX21957.1"/>
    <property type="molecule type" value="Genomic_DNA"/>
</dbReference>
<gene>
    <name evidence="2" type="ORF">V8V93_16110</name>
</gene>
<name>A0ABZ2ITC0_9BACT</name>
<reference evidence="2 3" key="1">
    <citation type="submission" date="2024-03" db="EMBL/GenBank/DDBJ databases">
        <title>Phenotype and Genome Characterization of a Sulfate-Reducing Bacterium Pseudodesulfovibrio sp. strain 5S69, isolated from Petroleum Reservoir in Tatarstan (Russia).</title>
        <authorList>
            <person name="Bidzhieva S.K."/>
            <person name="Kadnikov V."/>
            <person name="Tourova T.P."/>
            <person name="Samigullina S.R."/>
            <person name="Sokolova D.S."/>
            <person name="Poltaraus A.B."/>
            <person name="Avtukh A.N."/>
            <person name="Tereshina V.M."/>
            <person name="Mardanov A.V."/>
            <person name="Nazina T.N."/>
        </authorList>
    </citation>
    <scope>NUCLEOTIDE SEQUENCE [LARGE SCALE GENOMIC DNA]</scope>
    <source>
        <strain evidence="2 3">5S69</strain>
    </source>
</reference>
<dbReference type="Proteomes" id="UP001385389">
    <property type="component" value="Chromosome"/>
</dbReference>
<evidence type="ECO:0000313" key="3">
    <source>
        <dbReference type="Proteomes" id="UP001385389"/>
    </source>
</evidence>
<evidence type="ECO:0000313" key="2">
    <source>
        <dbReference type="EMBL" id="WWX21957.1"/>
    </source>
</evidence>
<dbReference type="SUPFAM" id="SSF51735">
    <property type="entry name" value="NAD(P)-binding Rossmann-fold domains"/>
    <property type="match status" value="1"/>
</dbReference>
<dbReference type="Pfam" id="PF01370">
    <property type="entry name" value="Epimerase"/>
    <property type="match status" value="1"/>
</dbReference>
<feature type="domain" description="NAD-dependent epimerase/dehydratase" evidence="1">
    <location>
        <begin position="3"/>
        <end position="139"/>
    </location>
</feature>
<protein>
    <submittedName>
        <fullName evidence="2">NAD-dependent epimerase/dehydratase family protein</fullName>
    </submittedName>
</protein>
<accession>A0ABZ2ITC0</accession>
<dbReference type="Gene3D" id="3.40.50.720">
    <property type="entry name" value="NAD(P)-binding Rossmann-like Domain"/>
    <property type="match status" value="1"/>
</dbReference>
<sequence>MNVLILGGTGAMGTHLVELLDGKATEIFVTSRSKHSDHGRIRYLQGNARDNGFLVEILKDSWDVIIDFMVYKTGEFKSRIDLLLGATSQYVFISSARVYSESDVPITENTPRLLDVSTDEVYLKTDEYALAKARQEDLLCDSGYRNWTVIRPSITFSETRLQLGVLEKESWLYRVLHGRSIVFSDDIADKLTAMTYGLDVAKGIASIVGNAKALGEIFQITSEEAFRWDEILELYLDVLETHLGARPKVVMTKKSSNLYISKYQVIYSRYFNRRFDNSKVKQFVDVDAFRKTEEGLRHCLGVFLKSPSFRGINWTLEAMNDRAAGEYTPLSEIPSLKLRIVYALERFRLSFVVKLLRKVRHLFH</sequence>
<organism evidence="2 3">
    <name type="scientific">Pseudodesulfovibrio methanolicus</name>
    <dbReference type="NCBI Taxonomy" id="3126690"/>
    <lineage>
        <taxon>Bacteria</taxon>
        <taxon>Pseudomonadati</taxon>
        <taxon>Thermodesulfobacteriota</taxon>
        <taxon>Desulfovibrionia</taxon>
        <taxon>Desulfovibrionales</taxon>
        <taxon>Desulfovibrionaceae</taxon>
    </lineage>
</organism>
<proteinExistence type="predicted"/>
<dbReference type="InterPro" id="IPR050177">
    <property type="entry name" value="Lipid_A_modif_metabolic_enz"/>
</dbReference>
<dbReference type="InterPro" id="IPR001509">
    <property type="entry name" value="Epimerase_deHydtase"/>
</dbReference>
<keyword evidence="3" id="KW-1185">Reference proteome</keyword>
<dbReference type="InterPro" id="IPR036291">
    <property type="entry name" value="NAD(P)-bd_dom_sf"/>
</dbReference>
<evidence type="ECO:0000259" key="1">
    <source>
        <dbReference type="Pfam" id="PF01370"/>
    </source>
</evidence>
<dbReference type="PANTHER" id="PTHR43245">
    <property type="entry name" value="BIFUNCTIONAL POLYMYXIN RESISTANCE PROTEIN ARNA"/>
    <property type="match status" value="1"/>
</dbReference>
<dbReference type="RefSeq" id="WP_338667631.1">
    <property type="nucleotide sequence ID" value="NZ_CP146609.1"/>
</dbReference>